<protein>
    <recommendedName>
        <fullName evidence="7">Nucleoporin Nup54 alpha-helical domain-containing protein</fullName>
    </recommendedName>
</protein>
<dbReference type="GO" id="GO:0006999">
    <property type="term" value="P:nuclear pore organization"/>
    <property type="evidence" value="ECO:0007669"/>
    <property type="project" value="TreeGrafter"/>
</dbReference>
<sequence>MSLFGQPAMQASQGGNFGGVKGPSPFLPPVNSNAPASTGTGLFGQPQQQQTQTGTAGGLFGQSTVNTGVTGGGLFGQSTANTSATAGGLFGQPTAPAATGGLFGQQQQQPSGLFGQQQQPVGGSMFGQPQQQQPQGAGMFGQSQQQLAQQQQQQIGTGSMFSSGLQHSGFGRTANQMQQPQPQTPASIVAGQVQRIWDAWNVTSGNCQFQTYLYNQVDNEVLANSYEPGPSEDKLKFDAAMRKRPNPKAVPVLVRGFNDLQLRMQQQENQITIYRATLHGINNRLTELSRNHDLKTTIKLAEAVSRHQQLAHRTLSLSAKVQVLKNRGYALQPEEEQLRKRLEVLMKTASDPGVNGRMNEIWARMQIINQKAKQMEHEINEMAVTVEPEQIQKMATVLQTHEKGIRGLQDELQRLEESFEKWEKEKQAMKDRQFGR</sequence>
<feature type="region of interest" description="Disordered" evidence="6">
    <location>
        <begin position="86"/>
        <end position="186"/>
    </location>
</feature>
<dbReference type="OMA" id="MMQTRLH"/>
<dbReference type="InterPro" id="IPR025712">
    <property type="entry name" value="Nup54_alpha-helical_dom"/>
</dbReference>
<evidence type="ECO:0000256" key="2">
    <source>
        <dbReference type="ARBA" id="ARBA00022448"/>
    </source>
</evidence>
<feature type="compositionally biased region" description="Polar residues" evidence="6">
    <location>
        <begin position="173"/>
        <end position="186"/>
    </location>
</feature>
<dbReference type="STRING" id="1284197.S8API4"/>
<feature type="compositionally biased region" description="Polar residues" evidence="6">
    <location>
        <begin position="155"/>
        <end position="166"/>
    </location>
</feature>
<keyword evidence="2" id="KW-0813">Transport</keyword>
<proteinExistence type="predicted"/>
<dbReference type="Pfam" id="PF13874">
    <property type="entry name" value="Nup54"/>
    <property type="match status" value="1"/>
</dbReference>
<dbReference type="eggNOG" id="KOG3091">
    <property type="taxonomic scope" value="Eukaryota"/>
</dbReference>
<dbReference type="Pfam" id="PF13634">
    <property type="entry name" value="Nucleoporin_FG"/>
    <property type="match status" value="1"/>
</dbReference>
<dbReference type="InterPro" id="IPR025574">
    <property type="entry name" value="Nucleoporin_FG_rpt"/>
</dbReference>
<evidence type="ECO:0000256" key="5">
    <source>
        <dbReference type="SAM" id="Coils"/>
    </source>
</evidence>
<dbReference type="AlphaFoldDB" id="S8API4"/>
<dbReference type="Proteomes" id="UP000015100">
    <property type="component" value="Unassembled WGS sequence"/>
</dbReference>
<dbReference type="GO" id="GO:0036228">
    <property type="term" value="P:protein localization to nuclear inner membrane"/>
    <property type="evidence" value="ECO:0007669"/>
    <property type="project" value="TreeGrafter"/>
</dbReference>
<reference evidence="8 9" key="1">
    <citation type="journal article" date="2013" name="PLoS Genet.">
        <title>Genomic mechanisms accounting for the adaptation to parasitism in nematode-trapping fungi.</title>
        <authorList>
            <person name="Meerupati T."/>
            <person name="Andersson K.M."/>
            <person name="Friman E."/>
            <person name="Kumar D."/>
            <person name="Tunlid A."/>
            <person name="Ahren D."/>
        </authorList>
    </citation>
    <scope>NUCLEOTIDE SEQUENCE [LARGE SCALE GENOMIC DNA]</scope>
    <source>
        <strain evidence="8 9">CBS 200.50</strain>
    </source>
</reference>
<dbReference type="InterPro" id="IPR024864">
    <property type="entry name" value="Nup54/Nup57/Nup44"/>
</dbReference>
<comment type="caution">
    <text evidence="8">The sequence shown here is derived from an EMBL/GenBank/DDBJ whole genome shotgun (WGS) entry which is preliminary data.</text>
</comment>
<dbReference type="OrthoDB" id="6162375at2759"/>
<organism evidence="8 9">
    <name type="scientific">Dactylellina haptotyla (strain CBS 200.50)</name>
    <name type="common">Nematode-trapping fungus</name>
    <name type="synonym">Monacrosporium haptotylum</name>
    <dbReference type="NCBI Taxonomy" id="1284197"/>
    <lineage>
        <taxon>Eukaryota</taxon>
        <taxon>Fungi</taxon>
        <taxon>Dikarya</taxon>
        <taxon>Ascomycota</taxon>
        <taxon>Pezizomycotina</taxon>
        <taxon>Orbiliomycetes</taxon>
        <taxon>Orbiliales</taxon>
        <taxon>Orbiliaceae</taxon>
        <taxon>Dactylellina</taxon>
    </lineage>
</organism>
<evidence type="ECO:0000256" key="4">
    <source>
        <dbReference type="ARBA" id="ARBA00023242"/>
    </source>
</evidence>
<evidence type="ECO:0000313" key="9">
    <source>
        <dbReference type="Proteomes" id="UP000015100"/>
    </source>
</evidence>
<feature type="region of interest" description="Disordered" evidence="6">
    <location>
        <begin position="1"/>
        <end position="60"/>
    </location>
</feature>
<evidence type="ECO:0000259" key="7">
    <source>
        <dbReference type="Pfam" id="PF13874"/>
    </source>
</evidence>
<keyword evidence="3" id="KW-0906">Nuclear pore complex</keyword>
<feature type="compositionally biased region" description="Low complexity" evidence="6">
    <location>
        <begin position="38"/>
        <end position="54"/>
    </location>
</feature>
<gene>
    <name evidence="8" type="ORF">H072_2986</name>
</gene>
<keyword evidence="9" id="KW-1185">Reference proteome</keyword>
<feature type="compositionally biased region" description="Low complexity" evidence="6">
    <location>
        <begin position="104"/>
        <end position="154"/>
    </location>
</feature>
<evidence type="ECO:0000256" key="6">
    <source>
        <dbReference type="SAM" id="MobiDB-lite"/>
    </source>
</evidence>
<evidence type="ECO:0000256" key="3">
    <source>
        <dbReference type="ARBA" id="ARBA00023132"/>
    </source>
</evidence>
<dbReference type="GO" id="GO:0017056">
    <property type="term" value="F:structural constituent of nuclear pore"/>
    <property type="evidence" value="ECO:0007669"/>
    <property type="project" value="TreeGrafter"/>
</dbReference>
<keyword evidence="3" id="KW-0509">mRNA transport</keyword>
<dbReference type="HOGENOM" id="CLU_023804_0_1_1"/>
<keyword evidence="5" id="KW-0175">Coiled coil</keyword>
<feature type="coiled-coil region" evidence="5">
    <location>
        <begin position="365"/>
        <end position="432"/>
    </location>
</feature>
<dbReference type="GO" id="GO:0044613">
    <property type="term" value="C:nuclear pore central transport channel"/>
    <property type="evidence" value="ECO:0007669"/>
    <property type="project" value="TreeGrafter"/>
</dbReference>
<accession>S8API4</accession>
<dbReference type="Gene3D" id="1.20.5.490">
    <property type="entry name" value="Single helix bin"/>
    <property type="match status" value="1"/>
</dbReference>
<dbReference type="GO" id="GO:0006607">
    <property type="term" value="P:NLS-bearing protein import into nucleus"/>
    <property type="evidence" value="ECO:0007669"/>
    <property type="project" value="TreeGrafter"/>
</dbReference>
<dbReference type="EMBL" id="AQGS01000091">
    <property type="protein sequence ID" value="EPS43026.1"/>
    <property type="molecule type" value="Genomic_DNA"/>
</dbReference>
<comment type="subcellular location">
    <subcellularLocation>
        <location evidence="1">Nucleus</location>
        <location evidence="1">Nuclear pore complex</location>
    </subcellularLocation>
</comment>
<reference evidence="9" key="2">
    <citation type="submission" date="2013-04" db="EMBL/GenBank/DDBJ databases">
        <title>Genomic mechanisms accounting for the adaptation to parasitism in nematode-trapping fungi.</title>
        <authorList>
            <person name="Ahren D.G."/>
        </authorList>
    </citation>
    <scope>NUCLEOTIDE SEQUENCE [LARGE SCALE GENOMIC DNA]</scope>
    <source>
        <strain evidence="9">CBS 200.50</strain>
    </source>
</reference>
<keyword evidence="3" id="KW-0653">Protein transport</keyword>
<evidence type="ECO:0000256" key="1">
    <source>
        <dbReference type="ARBA" id="ARBA00004567"/>
    </source>
</evidence>
<keyword evidence="4" id="KW-0539">Nucleus</keyword>
<keyword evidence="3" id="KW-0811">Translocation</keyword>
<dbReference type="PANTHER" id="PTHR13000">
    <property type="entry name" value="NUCLEOPORIN P54"/>
    <property type="match status" value="1"/>
</dbReference>
<dbReference type="PANTHER" id="PTHR13000:SF0">
    <property type="entry name" value="NUCLEOPORIN P54"/>
    <property type="match status" value="1"/>
</dbReference>
<name>S8API4_DACHA</name>
<evidence type="ECO:0000313" key="8">
    <source>
        <dbReference type="EMBL" id="EPS43026.1"/>
    </source>
</evidence>
<feature type="domain" description="Nucleoporin Nup54 alpha-helical" evidence="7">
    <location>
        <begin position="229"/>
        <end position="365"/>
    </location>
</feature>